<reference evidence="1 3" key="1">
    <citation type="submission" date="2015-09" db="EMBL/GenBank/DDBJ databases">
        <authorList>
            <consortium name="Pathogen Informatics"/>
        </authorList>
    </citation>
    <scope>NUCLEOTIDE SEQUENCE [LARGE SCALE GENOMIC DNA]</scope>
    <source>
        <strain evidence="1 3">2789STDY5834961</strain>
    </source>
</reference>
<dbReference type="Proteomes" id="UP000095597">
    <property type="component" value="Unassembled WGS sequence"/>
</dbReference>
<organism evidence="1 3">
    <name type="scientific">Dorea longicatena</name>
    <dbReference type="NCBI Taxonomy" id="88431"/>
    <lineage>
        <taxon>Bacteria</taxon>
        <taxon>Bacillati</taxon>
        <taxon>Bacillota</taxon>
        <taxon>Clostridia</taxon>
        <taxon>Lachnospirales</taxon>
        <taxon>Lachnospiraceae</taxon>
        <taxon>Dorea</taxon>
    </lineage>
</organism>
<gene>
    <name evidence="1" type="ORF">ERS852573_02056</name>
    <name evidence="2" type="ORF">GT528_13275</name>
</gene>
<dbReference type="AlphaFoldDB" id="A0A173UGP9"/>
<evidence type="ECO:0000313" key="1">
    <source>
        <dbReference type="EMBL" id="CUN12768.1"/>
    </source>
</evidence>
<name>A0A173UGP9_9FIRM</name>
<dbReference type="EMBL" id="WWSC01000019">
    <property type="protein sequence ID" value="MZK42630.1"/>
    <property type="molecule type" value="Genomic_DNA"/>
</dbReference>
<accession>A0A173UGP9</accession>
<proteinExistence type="predicted"/>
<reference evidence="2 4" key="2">
    <citation type="journal article" date="2019" name="Nat. Med.">
        <title>A library of human gut bacterial isolates paired with longitudinal multiomics data enables mechanistic microbiome research.</title>
        <authorList>
            <person name="Poyet M."/>
            <person name="Groussin M."/>
            <person name="Gibbons S.M."/>
            <person name="Avila-Pacheco J."/>
            <person name="Jiang X."/>
            <person name="Kearney S.M."/>
            <person name="Perrotta A.R."/>
            <person name="Berdy B."/>
            <person name="Zhao S."/>
            <person name="Lieberman T.D."/>
            <person name="Swanson P.K."/>
            <person name="Smith M."/>
            <person name="Roesemann S."/>
            <person name="Alexander J.E."/>
            <person name="Rich S.A."/>
            <person name="Livny J."/>
            <person name="Vlamakis H."/>
            <person name="Clish C."/>
            <person name="Bullock K."/>
            <person name="Deik A."/>
            <person name="Scott J."/>
            <person name="Pierce K.A."/>
            <person name="Xavier R.J."/>
            <person name="Alm E.J."/>
        </authorList>
    </citation>
    <scope>NUCLEOTIDE SEQUENCE [LARGE SCALE GENOMIC DNA]</scope>
    <source>
        <strain evidence="2 4">BIOML-A6</strain>
    </source>
</reference>
<dbReference type="Proteomes" id="UP000472916">
    <property type="component" value="Unassembled WGS sequence"/>
</dbReference>
<protein>
    <submittedName>
        <fullName evidence="1">Protein of uncharacterized function (DUF1444)</fullName>
    </submittedName>
</protein>
<evidence type="ECO:0000313" key="3">
    <source>
        <dbReference type="Proteomes" id="UP000095597"/>
    </source>
</evidence>
<evidence type="ECO:0000313" key="4">
    <source>
        <dbReference type="Proteomes" id="UP000472916"/>
    </source>
</evidence>
<dbReference type="EMBL" id="CYXO01000012">
    <property type="protein sequence ID" value="CUN12768.1"/>
    <property type="molecule type" value="Genomic_DNA"/>
</dbReference>
<evidence type="ECO:0000313" key="2">
    <source>
        <dbReference type="EMBL" id="MZK42630.1"/>
    </source>
</evidence>
<sequence length="193" mass="22287">MKKYEEENYRLENISEQIYPWIKAELTDSQALNGKHFSEEDAPVIGFLGDLKVVFAIKRGEDIYEILKDNMLPPECDIIKLYHKACENLNRDVEFVIANTWYGGYGIVADGHHEASSVCFKHIWQVCADKLKDDLIIMIPRKDTVLFAPAGNKDIVEKMIDHGEKAYEQGENKISKKLLMFLREGKELITYEN</sequence>
<dbReference type="OrthoDB" id="2038443at2"/>
<dbReference type="RefSeq" id="WP_055214642.1">
    <property type="nucleotide sequence ID" value="NZ_CYXO01000012.1"/>
</dbReference>